<dbReference type="InterPro" id="IPR002933">
    <property type="entry name" value="Peptidase_M20"/>
</dbReference>
<dbReference type="PANTHER" id="PTHR43808:SF8">
    <property type="entry name" value="PEPTIDASE M20 DIMERISATION DOMAIN-CONTAINING PROTEIN"/>
    <property type="match status" value="1"/>
</dbReference>
<evidence type="ECO:0000256" key="2">
    <source>
        <dbReference type="ARBA" id="ARBA00022833"/>
    </source>
</evidence>
<sequence>MTQDHTPAPTTDPAPAVNRRTFVTGVAALTAAGVGTTALARSSAPATASPAGAPAAARRTAAANAGDDPVGMLKKMLSFDTQNFGQGGKTRAHAEWLKSVWDAAGVPAEIIPTPQPDNVHLIARIKGTSTTAKPLLLLGHSDVVPVERENWSVDPFAGTVKKGEIYGRGALDMKGANAASISALLRHVAEGAKFERDIIILTDCDEEAGSYGSGWLAENHWDKLDAGMVLTEGGWFIAQSDKTTPMLISVTRQDKVYFNLDLYADGTATHSSKPIPDNAIVSLSRAVAAIGDDLAPVHLTKVTREYFEALADATDDRRWERAIRG</sequence>
<evidence type="ECO:0008006" key="5">
    <source>
        <dbReference type="Google" id="ProtNLM"/>
    </source>
</evidence>
<dbReference type="SUPFAM" id="SSF53187">
    <property type="entry name" value="Zn-dependent exopeptidases"/>
    <property type="match status" value="1"/>
</dbReference>
<accession>A0ABN3UP15</accession>
<organism evidence="3 4">
    <name type="scientific">Pedococcus aerophilus</name>
    <dbReference type="NCBI Taxonomy" id="436356"/>
    <lineage>
        <taxon>Bacteria</taxon>
        <taxon>Bacillati</taxon>
        <taxon>Actinomycetota</taxon>
        <taxon>Actinomycetes</taxon>
        <taxon>Micrococcales</taxon>
        <taxon>Intrasporangiaceae</taxon>
        <taxon>Pedococcus</taxon>
    </lineage>
</organism>
<dbReference type="Pfam" id="PF01546">
    <property type="entry name" value="Peptidase_M20"/>
    <property type="match status" value="1"/>
</dbReference>
<gene>
    <name evidence="3" type="ORF">GCM10009867_20880</name>
</gene>
<evidence type="ECO:0000313" key="4">
    <source>
        <dbReference type="Proteomes" id="UP001501326"/>
    </source>
</evidence>
<keyword evidence="4" id="KW-1185">Reference proteome</keyword>
<comment type="caution">
    <text evidence="3">The sequence shown here is derived from an EMBL/GenBank/DDBJ whole genome shotgun (WGS) entry which is preliminary data.</text>
</comment>
<dbReference type="PROSITE" id="PS00758">
    <property type="entry name" value="ARGE_DAPE_CPG2_1"/>
    <property type="match status" value="1"/>
</dbReference>
<protein>
    <recommendedName>
        <fullName evidence="5">M20/M25/M40 family metallo-hydrolase</fullName>
    </recommendedName>
</protein>
<dbReference type="InterPro" id="IPR050072">
    <property type="entry name" value="Peptidase_M20A"/>
</dbReference>
<proteinExistence type="predicted"/>
<dbReference type="InterPro" id="IPR006311">
    <property type="entry name" value="TAT_signal"/>
</dbReference>
<dbReference type="EMBL" id="BAAARN010000001">
    <property type="protein sequence ID" value="GAA2736362.1"/>
    <property type="molecule type" value="Genomic_DNA"/>
</dbReference>
<dbReference type="Gene3D" id="3.40.630.10">
    <property type="entry name" value="Zn peptidases"/>
    <property type="match status" value="1"/>
</dbReference>
<evidence type="ECO:0000313" key="3">
    <source>
        <dbReference type="EMBL" id="GAA2736362.1"/>
    </source>
</evidence>
<keyword evidence="1" id="KW-0378">Hydrolase</keyword>
<dbReference type="Proteomes" id="UP001501326">
    <property type="component" value="Unassembled WGS sequence"/>
</dbReference>
<dbReference type="PANTHER" id="PTHR43808">
    <property type="entry name" value="ACETYLORNITHINE DEACETYLASE"/>
    <property type="match status" value="1"/>
</dbReference>
<keyword evidence="2" id="KW-0862">Zinc</keyword>
<evidence type="ECO:0000256" key="1">
    <source>
        <dbReference type="ARBA" id="ARBA00022801"/>
    </source>
</evidence>
<reference evidence="3 4" key="1">
    <citation type="journal article" date="2019" name="Int. J. Syst. Evol. Microbiol.">
        <title>The Global Catalogue of Microorganisms (GCM) 10K type strain sequencing project: providing services to taxonomists for standard genome sequencing and annotation.</title>
        <authorList>
            <consortium name="The Broad Institute Genomics Platform"/>
            <consortium name="The Broad Institute Genome Sequencing Center for Infectious Disease"/>
            <person name="Wu L."/>
            <person name="Ma J."/>
        </authorList>
    </citation>
    <scope>NUCLEOTIDE SEQUENCE [LARGE SCALE GENOMIC DNA]</scope>
    <source>
        <strain evidence="3 4">JCM 16378</strain>
    </source>
</reference>
<dbReference type="RefSeq" id="WP_344192873.1">
    <property type="nucleotide sequence ID" value="NZ_BAAARN010000001.1"/>
</dbReference>
<name>A0ABN3UP15_9MICO</name>
<dbReference type="InterPro" id="IPR001261">
    <property type="entry name" value="ArgE/DapE_CS"/>
</dbReference>
<dbReference type="PROSITE" id="PS51318">
    <property type="entry name" value="TAT"/>
    <property type="match status" value="1"/>
</dbReference>